<dbReference type="Proteomes" id="UP000191448">
    <property type="component" value="Unassembled WGS sequence"/>
</dbReference>
<proteinExistence type="predicted"/>
<keyword evidence="1" id="KW-1133">Transmembrane helix</keyword>
<accession>A0A1V4SYC0</accession>
<dbReference type="AlphaFoldDB" id="A0A1V4SYC0"/>
<name>A0A1V4SYC0_9CLOT</name>
<keyword evidence="1" id="KW-0812">Transmembrane</keyword>
<evidence type="ECO:0000313" key="2">
    <source>
        <dbReference type="EMBL" id="OPX49149.1"/>
    </source>
</evidence>
<dbReference type="Pfam" id="PF19483">
    <property type="entry name" value="DUF6019"/>
    <property type="match status" value="1"/>
</dbReference>
<evidence type="ECO:0000313" key="3">
    <source>
        <dbReference type="Proteomes" id="UP000191448"/>
    </source>
</evidence>
<comment type="caution">
    <text evidence="2">The sequence shown here is derived from an EMBL/GenBank/DDBJ whole genome shotgun (WGS) entry which is preliminary data.</text>
</comment>
<feature type="transmembrane region" description="Helical" evidence="1">
    <location>
        <begin position="6"/>
        <end position="23"/>
    </location>
</feature>
<dbReference type="EMBL" id="LTAY01000026">
    <property type="protein sequence ID" value="OPX49149.1"/>
    <property type="molecule type" value="Genomic_DNA"/>
</dbReference>
<gene>
    <name evidence="2" type="ORF">CLTHE_09030</name>
</gene>
<dbReference type="OrthoDB" id="9809966at2"/>
<dbReference type="InterPro" id="IPR046061">
    <property type="entry name" value="DUF6019"/>
</dbReference>
<evidence type="ECO:0000256" key="1">
    <source>
        <dbReference type="SAM" id="Phobius"/>
    </source>
</evidence>
<protein>
    <submittedName>
        <fullName evidence="2">Uncharacterized protein</fullName>
    </submittedName>
</protein>
<dbReference type="RefSeq" id="WP_080022196.1">
    <property type="nucleotide sequence ID" value="NZ_LTAY01000026.1"/>
</dbReference>
<organism evidence="2 3">
    <name type="scientific">Clostridium thermobutyricum DSM 4928</name>
    <dbReference type="NCBI Taxonomy" id="1121339"/>
    <lineage>
        <taxon>Bacteria</taxon>
        <taxon>Bacillati</taxon>
        <taxon>Bacillota</taxon>
        <taxon>Clostridia</taxon>
        <taxon>Eubacteriales</taxon>
        <taxon>Clostridiaceae</taxon>
        <taxon>Clostridium</taxon>
    </lineage>
</organism>
<keyword evidence="1" id="KW-0472">Membrane</keyword>
<sequence length="67" mass="7780">MFDNLGIILIILPVLYIVISFAVENGIKEAYKDITGKKPKDEHDLENRIKMYTSSKKHMNNNDKEEL</sequence>
<reference evidence="2 3" key="1">
    <citation type="submission" date="2016-02" db="EMBL/GenBank/DDBJ databases">
        <title>Genome sequence of Clostridium thermobutyricum DSM 4928.</title>
        <authorList>
            <person name="Poehlein A."/>
            <person name="Daniel R."/>
        </authorList>
    </citation>
    <scope>NUCLEOTIDE SEQUENCE [LARGE SCALE GENOMIC DNA]</scope>
    <source>
        <strain evidence="2 3">DSM 4928</strain>
    </source>
</reference>